<dbReference type="Gene3D" id="3.30.60.10">
    <property type="entry name" value="Endochitinase-like"/>
    <property type="match status" value="1"/>
</dbReference>
<dbReference type="InterPro" id="IPR018371">
    <property type="entry name" value="Chitin-binding_1_CS"/>
</dbReference>
<reference evidence="4 6" key="2">
    <citation type="submission" date="2018-11" db="EMBL/GenBank/DDBJ databases">
        <title>Genome sequences of Brenneria nigrifluens and Brenneria rubrifaciens.</title>
        <authorList>
            <person name="Poret-Peterson A.T."/>
            <person name="McClean A.E."/>
            <person name="Kluepfel D.A."/>
        </authorList>
    </citation>
    <scope>NUCLEOTIDE SEQUENCE [LARGE SCALE GENOMIC DNA]</scope>
    <source>
        <strain evidence="4 6">ATCC 13028</strain>
    </source>
</reference>
<dbReference type="SUPFAM" id="SSF57016">
    <property type="entry name" value="Plant lectins/antimicrobial peptides"/>
    <property type="match status" value="1"/>
</dbReference>
<sequence length="122" mass="12167">MFTSLKYSLLLAFFIFISPTYAQVCGCAADLCCSQYGYCGTGEDYCGTGCQSGPCDDDIDPVVCRAACTTVGAGFCAAVAVSCTTGSVVTVGTLAVPCSAIIITSCAASGGGASVCNDLVCN</sequence>
<dbReference type="CDD" id="cd00035">
    <property type="entry name" value="ChtBD1"/>
    <property type="match status" value="1"/>
</dbReference>
<dbReference type="OrthoDB" id="9998984at2"/>
<dbReference type="EMBL" id="CP034036">
    <property type="protein sequence ID" value="QCR03566.1"/>
    <property type="molecule type" value="Genomic_DNA"/>
</dbReference>
<dbReference type="Proteomes" id="UP000295985">
    <property type="component" value="Unassembled WGS sequence"/>
</dbReference>
<dbReference type="PRINTS" id="PR00451">
    <property type="entry name" value="CHITINBINDNG"/>
</dbReference>
<feature type="domain" description="Chitin-binding type-1" evidence="2">
    <location>
        <begin position="22"/>
        <end position="57"/>
    </location>
</feature>
<dbReference type="Proteomes" id="UP000303847">
    <property type="component" value="Chromosome"/>
</dbReference>
<feature type="signal peptide" evidence="1">
    <location>
        <begin position="1"/>
        <end position="22"/>
    </location>
</feature>
<reference evidence="3 5" key="1">
    <citation type="submission" date="2018-04" db="EMBL/GenBank/DDBJ databases">
        <title>Brenneria corticis sp.nov.</title>
        <authorList>
            <person name="Li Y."/>
        </authorList>
    </citation>
    <scope>NUCLEOTIDE SEQUENCE [LARGE SCALE GENOMIC DNA]</scope>
    <source>
        <strain evidence="3 5">LMG 2694</strain>
    </source>
</reference>
<evidence type="ECO:0000259" key="2">
    <source>
        <dbReference type="PROSITE" id="PS50941"/>
    </source>
</evidence>
<dbReference type="GO" id="GO:0008061">
    <property type="term" value="F:chitin binding"/>
    <property type="evidence" value="ECO:0007669"/>
    <property type="project" value="InterPro"/>
</dbReference>
<accession>A0A2U1UK34</accession>
<dbReference type="PROSITE" id="PS50941">
    <property type="entry name" value="CHIT_BIND_I_2"/>
    <property type="match status" value="1"/>
</dbReference>
<protein>
    <recommendedName>
        <fullName evidence="2">Chitin-binding type-1 domain-containing protein</fullName>
    </recommendedName>
</protein>
<evidence type="ECO:0000313" key="4">
    <source>
        <dbReference type="EMBL" id="QCR03566.1"/>
    </source>
</evidence>
<gene>
    <name evidence="3" type="ORF">DDT54_17480</name>
    <name evidence="4" type="ORF">EH206_04700</name>
</gene>
<name>A0A2U1UK34_9GAMM</name>
<dbReference type="Pfam" id="PF00187">
    <property type="entry name" value="Chitin_bind_1"/>
    <property type="match status" value="1"/>
</dbReference>
<dbReference type="PROSITE" id="PS00026">
    <property type="entry name" value="CHIT_BIND_I_1"/>
    <property type="match status" value="1"/>
</dbReference>
<dbReference type="InterPro" id="IPR036861">
    <property type="entry name" value="Endochitinase-like_sf"/>
</dbReference>
<organism evidence="3 5">
    <name type="scientific">Brenneria nigrifluens DSM 30175 = ATCC 13028</name>
    <dbReference type="NCBI Taxonomy" id="1121120"/>
    <lineage>
        <taxon>Bacteria</taxon>
        <taxon>Pseudomonadati</taxon>
        <taxon>Pseudomonadota</taxon>
        <taxon>Gammaproteobacteria</taxon>
        <taxon>Enterobacterales</taxon>
        <taxon>Pectobacteriaceae</taxon>
        <taxon>Brenneria</taxon>
    </lineage>
</organism>
<keyword evidence="6" id="KW-1185">Reference proteome</keyword>
<dbReference type="FunFam" id="3.30.60.10:FF:000003">
    <property type="entry name" value="Class IV chitinase"/>
    <property type="match status" value="1"/>
</dbReference>
<evidence type="ECO:0000256" key="1">
    <source>
        <dbReference type="SAM" id="SignalP"/>
    </source>
</evidence>
<dbReference type="AlphaFoldDB" id="A0A2U1UK34"/>
<proteinExistence type="predicted"/>
<feature type="chain" id="PRO_5015694892" description="Chitin-binding type-1 domain-containing protein" evidence="1">
    <location>
        <begin position="23"/>
        <end position="122"/>
    </location>
</feature>
<keyword evidence="1" id="KW-0732">Signal</keyword>
<dbReference type="InterPro" id="IPR001002">
    <property type="entry name" value="Chitin-bd_1"/>
</dbReference>
<evidence type="ECO:0000313" key="5">
    <source>
        <dbReference type="Proteomes" id="UP000295985"/>
    </source>
</evidence>
<evidence type="ECO:0000313" key="6">
    <source>
        <dbReference type="Proteomes" id="UP000303847"/>
    </source>
</evidence>
<dbReference type="EMBL" id="QDKK01000033">
    <property type="protein sequence ID" value="PWC22039.1"/>
    <property type="molecule type" value="Genomic_DNA"/>
</dbReference>
<dbReference type="SMART" id="SM00270">
    <property type="entry name" value="ChtBD1"/>
    <property type="match status" value="1"/>
</dbReference>
<evidence type="ECO:0000313" key="3">
    <source>
        <dbReference type="EMBL" id="PWC22039.1"/>
    </source>
</evidence>